<evidence type="ECO:0000256" key="1">
    <source>
        <dbReference type="ARBA" id="ARBA00006611"/>
    </source>
</evidence>
<dbReference type="PANTHER" id="PTHR30486">
    <property type="entry name" value="TWITCHING MOTILITY PROTEIN PILT"/>
    <property type="match status" value="1"/>
</dbReference>
<dbReference type="Proteomes" id="UP000201613">
    <property type="component" value="Unassembled WGS sequence"/>
</dbReference>
<dbReference type="AlphaFoldDB" id="A0A238L9P0"/>
<dbReference type="PANTHER" id="PTHR30486:SF15">
    <property type="entry name" value="TYPE II_IV SECRETION SYSTEM ATPASE"/>
    <property type="match status" value="1"/>
</dbReference>
<reference evidence="5" key="1">
    <citation type="submission" date="2017-05" db="EMBL/GenBank/DDBJ databases">
        <authorList>
            <person name="Rodrigo-Torres L."/>
            <person name="Arahal R. D."/>
            <person name="Lucena T."/>
        </authorList>
    </citation>
    <scope>NUCLEOTIDE SEQUENCE [LARGE SCALE GENOMIC DNA]</scope>
    <source>
        <strain evidence="5">CECT 8899</strain>
    </source>
</reference>
<gene>
    <name evidence="4" type="ORF">LOM8899_00246</name>
</gene>
<dbReference type="RefSeq" id="WP_093990339.1">
    <property type="nucleotide sequence ID" value="NZ_FXZK01000001.1"/>
</dbReference>
<dbReference type="Gene3D" id="3.30.450.380">
    <property type="match status" value="1"/>
</dbReference>
<evidence type="ECO:0000259" key="3">
    <source>
        <dbReference type="Pfam" id="PF00437"/>
    </source>
</evidence>
<comment type="similarity">
    <text evidence="1">Belongs to the GSP E family.</text>
</comment>
<dbReference type="InterPro" id="IPR050921">
    <property type="entry name" value="T4SS_GSP_E_ATPase"/>
</dbReference>
<dbReference type="GO" id="GO:0016887">
    <property type="term" value="F:ATP hydrolysis activity"/>
    <property type="evidence" value="ECO:0007669"/>
    <property type="project" value="InterPro"/>
</dbReference>
<protein>
    <submittedName>
        <fullName evidence="4">Putative conjugal transfer protein/MT3759</fullName>
    </submittedName>
</protein>
<accession>A0A238L9P0</accession>
<name>A0A238L9P0_9RHOB</name>
<feature type="domain" description="Bacterial type II secretion system protein E" evidence="3">
    <location>
        <begin position="109"/>
        <end position="388"/>
    </location>
</feature>
<sequence>MFSSFNKQKPSRSPKVIPINSDAAPLGVDAPVIDTHEDEELAKRLELKSRLHEALLDRLNLAVIDKVETEELRREVSGLVGQILTDENTPLRADDFKQIVSELMDEVLGLGPLEPLLADPTINDILINGHKNVFVERYGVLERSKTRFRDEKHLLRIIDKIVSRIGRRIDESTPWVDARLEDGSRVNAIIRPCSIDGPSMSIRKFSRSPLTMEKLVASEALSESAAKLLSALVEARMNVLISGGTGSGKTTMLNAMSSYIGDRERIVTIEDAAELQLQQAHVVRLETRPPNPSGTGAVLQRDLVRNALRMRPDRIIVGEVRGAETFDMLQAMNTGHDGSMTTVHANTARDALGRLEQMVTMMGVDFPTSAVRAQIASGLHFVVQLSRLSDGKRRVMSISEITGMEGDVITMQDIFVYRKTGKAEDGTVLGEFISTGMRPRCSDELMAAGVDLDPSAFISRRNRDA</sequence>
<dbReference type="CDD" id="cd01130">
    <property type="entry name" value="VirB11-like_ATPase"/>
    <property type="match status" value="1"/>
</dbReference>
<proteinExistence type="inferred from homology"/>
<dbReference type="Pfam" id="PF00437">
    <property type="entry name" value="T2SSE"/>
    <property type="match status" value="1"/>
</dbReference>
<evidence type="ECO:0000256" key="2">
    <source>
        <dbReference type="SAM" id="MobiDB-lite"/>
    </source>
</evidence>
<dbReference type="OrthoDB" id="9810761at2"/>
<dbReference type="InterPro" id="IPR027417">
    <property type="entry name" value="P-loop_NTPase"/>
</dbReference>
<keyword evidence="5" id="KW-1185">Reference proteome</keyword>
<organism evidence="4 5">
    <name type="scientific">Flavimaricola marinus</name>
    <dbReference type="NCBI Taxonomy" id="1819565"/>
    <lineage>
        <taxon>Bacteria</taxon>
        <taxon>Pseudomonadati</taxon>
        <taxon>Pseudomonadota</taxon>
        <taxon>Alphaproteobacteria</taxon>
        <taxon>Rhodobacterales</taxon>
        <taxon>Paracoccaceae</taxon>
        <taxon>Flavimaricola</taxon>
    </lineage>
</organism>
<feature type="region of interest" description="Disordered" evidence="2">
    <location>
        <begin position="1"/>
        <end position="22"/>
    </location>
</feature>
<evidence type="ECO:0000313" key="4">
    <source>
        <dbReference type="EMBL" id="SMY06125.1"/>
    </source>
</evidence>
<dbReference type="SUPFAM" id="SSF52540">
    <property type="entry name" value="P-loop containing nucleoside triphosphate hydrolases"/>
    <property type="match status" value="1"/>
</dbReference>
<dbReference type="Gene3D" id="3.40.50.300">
    <property type="entry name" value="P-loop containing nucleotide triphosphate hydrolases"/>
    <property type="match status" value="1"/>
</dbReference>
<dbReference type="EMBL" id="FXZK01000001">
    <property type="protein sequence ID" value="SMY06125.1"/>
    <property type="molecule type" value="Genomic_DNA"/>
</dbReference>
<evidence type="ECO:0000313" key="5">
    <source>
        <dbReference type="Proteomes" id="UP000201613"/>
    </source>
</evidence>
<dbReference type="InterPro" id="IPR001482">
    <property type="entry name" value="T2SS/T4SS_dom"/>
</dbReference>